<comment type="caution">
    <text evidence="1">The sequence shown here is derived from an EMBL/GenBank/DDBJ whole genome shotgun (WGS) entry which is preliminary data.</text>
</comment>
<name>A0A2P4EUH7_9GAMM</name>
<sequence>MQRVVDFIERFERTLPAAPLAVDWGSTFAARWSMEGQQCQLRPLQVSLSLRLDDLVGVERQKQLLQANTGQFVRGLPANNALLWGARGTGKSSLVRALLSEYAQAGMRLIEVDKADLVHLSALLPLLAGQPWRFVLFCDDLAFEADDSGYKALKTVLDGTVEASPENILLYATSNRRHLLPEHNSDNLSAKQVDGEIHPGEAIEEKIALSDRFGLWVSFYPFSQEHYLAVVQKWLGQLADEHGLQWQWNDALQLEAVRWATGRGNRNGRCAYQFARSWVGRQLLVS</sequence>
<evidence type="ECO:0000313" key="1">
    <source>
        <dbReference type="EMBL" id="POB03081.1"/>
    </source>
</evidence>
<dbReference type="EMBL" id="PPSK01000010">
    <property type="protein sequence ID" value="POB03081.1"/>
    <property type="molecule type" value="Genomic_DNA"/>
</dbReference>
<dbReference type="InterPro" id="IPR027417">
    <property type="entry name" value="P-loop_NTPase"/>
</dbReference>
<dbReference type="Proteomes" id="UP000243451">
    <property type="component" value="Unassembled WGS sequence"/>
</dbReference>
<dbReference type="CDD" id="cd00009">
    <property type="entry name" value="AAA"/>
    <property type="match status" value="1"/>
</dbReference>
<gene>
    <name evidence="1" type="ORF">C1949_11285</name>
</gene>
<dbReference type="SUPFAM" id="SSF52540">
    <property type="entry name" value="P-loop containing nucleoside triphosphate hydrolases"/>
    <property type="match status" value="1"/>
</dbReference>
<organism evidence="1 2">
    <name type="scientific">Halopseudomonas oceani</name>
    <dbReference type="NCBI Taxonomy" id="1708783"/>
    <lineage>
        <taxon>Bacteria</taxon>
        <taxon>Pseudomonadati</taxon>
        <taxon>Pseudomonadota</taxon>
        <taxon>Gammaproteobacteria</taxon>
        <taxon>Pseudomonadales</taxon>
        <taxon>Pseudomonadaceae</taxon>
        <taxon>Halopseudomonas</taxon>
    </lineage>
</organism>
<dbReference type="Gene3D" id="3.40.50.300">
    <property type="entry name" value="P-loop containing nucleotide triphosphate hydrolases"/>
    <property type="match status" value="1"/>
</dbReference>
<keyword evidence="2" id="KW-1185">Reference proteome</keyword>
<reference evidence="1 2" key="1">
    <citation type="submission" date="2018-01" db="EMBL/GenBank/DDBJ databases">
        <title>Draft genome of the type strain Pseudomonas oceani DSM 100277 isolated from the deep water in Okinawa trough, northwestern Pacific Ocean.</title>
        <authorList>
            <person name="Gomila M."/>
            <person name="Mulet M."/>
            <person name="Garcia-Valdes E."/>
            <person name="Lalucat J."/>
        </authorList>
    </citation>
    <scope>NUCLEOTIDE SEQUENCE [LARGE SCALE GENOMIC DNA]</scope>
    <source>
        <strain evidence="1 2">DSM 100277</strain>
    </source>
</reference>
<protein>
    <submittedName>
        <fullName evidence="1">AAA family ATPase</fullName>
    </submittedName>
</protein>
<dbReference type="OrthoDB" id="9812140at2"/>
<dbReference type="AlphaFoldDB" id="A0A2P4EUH7"/>
<accession>A0A2P4EUH7</accession>
<dbReference type="PANTHER" id="PTHR42935:SF1">
    <property type="entry name" value="SLR0930 PROTEIN"/>
    <property type="match status" value="1"/>
</dbReference>
<evidence type="ECO:0000313" key="2">
    <source>
        <dbReference type="Proteomes" id="UP000243451"/>
    </source>
</evidence>
<proteinExistence type="predicted"/>
<dbReference type="InterPro" id="IPR008533">
    <property type="entry name" value="DUF815"/>
</dbReference>
<dbReference type="PANTHER" id="PTHR42935">
    <property type="entry name" value="SLR0930 PROTEIN"/>
    <property type="match status" value="1"/>
</dbReference>
<dbReference type="Pfam" id="PF05673">
    <property type="entry name" value="DUF815"/>
    <property type="match status" value="1"/>
</dbReference>